<dbReference type="InterPro" id="IPR007361">
    <property type="entry name" value="DUF427"/>
</dbReference>
<dbReference type="PANTHER" id="PTHR43058:SF1">
    <property type="entry name" value="DUF427 DOMAIN-CONTAINING PROTEIN"/>
    <property type="match status" value="1"/>
</dbReference>
<proteinExistence type="predicted"/>
<dbReference type="AlphaFoldDB" id="A0A507CFC4"/>
<dbReference type="OrthoDB" id="18996at2759"/>
<evidence type="ECO:0000313" key="2">
    <source>
        <dbReference type="EMBL" id="TPX38058.1"/>
    </source>
</evidence>
<protein>
    <recommendedName>
        <fullName evidence="1">DUF427 domain-containing protein</fullName>
    </recommendedName>
</protein>
<dbReference type="Proteomes" id="UP000319731">
    <property type="component" value="Unassembled WGS sequence"/>
</dbReference>
<sequence>MTTAIKKESVWDYPRPPAIEPTRHHLKVLLDGIVLADTTHAYRILETSHPPTYYIPPSDVKMEYFKQNARSTFCEWKGAARYYDVVVNGKTINSRVWFYPQPSSKYAALKDHLSFYATPFDCYVDDERVQAQDGDFYGGWVTSWIDGGKKGMKGGPGTWGW</sequence>
<dbReference type="GeneID" id="42001523"/>
<dbReference type="EMBL" id="QEAO01000001">
    <property type="protein sequence ID" value="TPX38058.1"/>
    <property type="molecule type" value="Genomic_DNA"/>
</dbReference>
<comment type="caution">
    <text evidence="2">The sequence shown here is derived from an EMBL/GenBank/DDBJ whole genome shotgun (WGS) entry which is preliminary data.</text>
</comment>
<dbReference type="InterPro" id="IPR038694">
    <property type="entry name" value="DUF427_sf"/>
</dbReference>
<keyword evidence="3" id="KW-1185">Reference proteome</keyword>
<gene>
    <name evidence="2" type="ORF">SmJEL517_g00296</name>
</gene>
<reference evidence="2 3" key="1">
    <citation type="journal article" date="2019" name="Sci. Rep.">
        <title>Comparative genomics of chytrid fungi reveal insights into the obligate biotrophic and pathogenic lifestyle of Synchytrium endobioticum.</title>
        <authorList>
            <person name="van de Vossenberg B.T.L.H."/>
            <person name="Warris S."/>
            <person name="Nguyen H.D.T."/>
            <person name="van Gent-Pelzer M.P.E."/>
            <person name="Joly D.L."/>
            <person name="van de Geest H.C."/>
            <person name="Bonants P.J.M."/>
            <person name="Smith D.S."/>
            <person name="Levesque C.A."/>
            <person name="van der Lee T.A.J."/>
        </authorList>
    </citation>
    <scope>NUCLEOTIDE SEQUENCE [LARGE SCALE GENOMIC DNA]</scope>
    <source>
        <strain evidence="2 3">JEL517</strain>
    </source>
</reference>
<dbReference type="RefSeq" id="XP_031027773.1">
    <property type="nucleotide sequence ID" value="XM_031166226.1"/>
</dbReference>
<organism evidence="2 3">
    <name type="scientific">Synchytrium microbalum</name>
    <dbReference type="NCBI Taxonomy" id="1806994"/>
    <lineage>
        <taxon>Eukaryota</taxon>
        <taxon>Fungi</taxon>
        <taxon>Fungi incertae sedis</taxon>
        <taxon>Chytridiomycota</taxon>
        <taxon>Chytridiomycota incertae sedis</taxon>
        <taxon>Chytridiomycetes</taxon>
        <taxon>Synchytriales</taxon>
        <taxon>Synchytriaceae</taxon>
        <taxon>Synchytrium</taxon>
    </lineage>
</organism>
<feature type="domain" description="DUF427" evidence="1">
    <location>
        <begin position="27"/>
        <end position="117"/>
    </location>
</feature>
<dbReference type="Pfam" id="PF04248">
    <property type="entry name" value="NTP_transf_9"/>
    <property type="match status" value="1"/>
</dbReference>
<evidence type="ECO:0000259" key="1">
    <source>
        <dbReference type="Pfam" id="PF04248"/>
    </source>
</evidence>
<name>A0A507CFC4_9FUNG</name>
<accession>A0A507CFC4</accession>
<dbReference type="Gene3D" id="2.170.150.40">
    <property type="entry name" value="Domain of unknown function (DUF427)"/>
    <property type="match status" value="1"/>
</dbReference>
<dbReference type="PANTHER" id="PTHR43058">
    <property type="entry name" value="SLR0655 PROTEIN"/>
    <property type="match status" value="1"/>
</dbReference>
<evidence type="ECO:0000313" key="3">
    <source>
        <dbReference type="Proteomes" id="UP000319731"/>
    </source>
</evidence>
<dbReference type="STRING" id="1806994.A0A507CFC4"/>